<dbReference type="AlphaFoldDB" id="A0A2S1YNM1"/>
<dbReference type="KEGG" id="fcr:HYN56_16145"/>
<proteinExistence type="predicted"/>
<protein>
    <submittedName>
        <fullName evidence="1">Uncharacterized protein</fullName>
    </submittedName>
</protein>
<accession>A0A2S1YNM1</accession>
<sequence length="67" mass="7990">MFYGEMSRSDGTHLIAFNLFQRIEIRCYNIVHSYGILLILDNSFQWIPPLPYFPIYGIWLNSFPVFN</sequence>
<name>A0A2S1YNM1_9FLAO</name>
<evidence type="ECO:0000313" key="2">
    <source>
        <dbReference type="Proteomes" id="UP000245250"/>
    </source>
</evidence>
<reference evidence="1 2" key="1">
    <citation type="submission" date="2018-05" db="EMBL/GenBank/DDBJ databases">
        <title>Genome sequencing of Flavobacterium sp. HYN0056.</title>
        <authorList>
            <person name="Yi H."/>
            <person name="Baek C."/>
        </authorList>
    </citation>
    <scope>NUCLEOTIDE SEQUENCE [LARGE SCALE GENOMIC DNA]</scope>
    <source>
        <strain evidence="1 2">HYN0056</strain>
    </source>
</reference>
<gene>
    <name evidence="1" type="ORF">HYN56_16145</name>
</gene>
<dbReference type="Proteomes" id="UP000245250">
    <property type="component" value="Chromosome"/>
</dbReference>
<evidence type="ECO:0000313" key="1">
    <source>
        <dbReference type="EMBL" id="AWK05687.1"/>
    </source>
</evidence>
<dbReference type="EMBL" id="CP029255">
    <property type="protein sequence ID" value="AWK05687.1"/>
    <property type="molecule type" value="Genomic_DNA"/>
</dbReference>
<keyword evidence="2" id="KW-1185">Reference proteome</keyword>
<organism evidence="1 2">
    <name type="scientific">Flavobacterium crocinum</name>
    <dbReference type="NCBI Taxonomy" id="2183896"/>
    <lineage>
        <taxon>Bacteria</taxon>
        <taxon>Pseudomonadati</taxon>
        <taxon>Bacteroidota</taxon>
        <taxon>Flavobacteriia</taxon>
        <taxon>Flavobacteriales</taxon>
        <taxon>Flavobacteriaceae</taxon>
        <taxon>Flavobacterium</taxon>
    </lineage>
</organism>